<organism evidence="1 2">
    <name type="scientific">Candidatus Buchananbacteria bacterium RIFCSPLOWO2_01_FULL_39_33</name>
    <dbReference type="NCBI Taxonomy" id="1797543"/>
    <lineage>
        <taxon>Bacteria</taxon>
        <taxon>Candidatus Buchananiibacteriota</taxon>
    </lineage>
</organism>
<reference evidence="1 2" key="1">
    <citation type="journal article" date="2016" name="Nat. Commun.">
        <title>Thousands of microbial genomes shed light on interconnected biogeochemical processes in an aquifer system.</title>
        <authorList>
            <person name="Anantharaman K."/>
            <person name="Brown C.T."/>
            <person name="Hug L.A."/>
            <person name="Sharon I."/>
            <person name="Castelle C.J."/>
            <person name="Probst A.J."/>
            <person name="Thomas B.C."/>
            <person name="Singh A."/>
            <person name="Wilkins M.J."/>
            <person name="Karaoz U."/>
            <person name="Brodie E.L."/>
            <person name="Williams K.H."/>
            <person name="Hubbard S.S."/>
            <person name="Banfield J.F."/>
        </authorList>
    </citation>
    <scope>NUCLEOTIDE SEQUENCE [LARGE SCALE GENOMIC DNA]</scope>
</reference>
<comment type="caution">
    <text evidence="1">The sequence shown here is derived from an EMBL/GenBank/DDBJ whole genome shotgun (WGS) entry which is preliminary data.</text>
</comment>
<evidence type="ECO:0008006" key="3">
    <source>
        <dbReference type="Google" id="ProtNLM"/>
    </source>
</evidence>
<dbReference type="InterPro" id="IPR036249">
    <property type="entry name" value="Thioredoxin-like_sf"/>
</dbReference>
<evidence type="ECO:0000313" key="1">
    <source>
        <dbReference type="EMBL" id="OGY52271.1"/>
    </source>
</evidence>
<evidence type="ECO:0000313" key="2">
    <source>
        <dbReference type="Proteomes" id="UP000177376"/>
    </source>
</evidence>
<dbReference type="AlphaFoldDB" id="A0A1G1YJ18"/>
<sequence>MEKKFNLTLSLALIAAVVTLLSLILGMVIASQTNSFLNQGIAKAKASNRPAELNVILLKDSNCQDCFDLTTALSTIAEANAKINSPKTVEISSSEGQDLIAKYAITKIPSMLVSGELTKNDKLQTIWSQWGEIKDGTFVLRQIGAPYLEVATSKVRGRVKLTMLTDTSCSQCYDVTQHEAILGQFGFEDKAAKVLSVTLNDGQELADEYNIKLLPTIILTGDLEAYPSLIKVWSQVGTVEADGAYVFREGVKQMGTYKNLATNSVIKPQPAAPTVQTAQ</sequence>
<proteinExistence type="predicted"/>
<protein>
    <recommendedName>
        <fullName evidence="3">Thioredoxin-like fold domain-containing protein</fullName>
    </recommendedName>
</protein>
<dbReference type="Gene3D" id="3.40.30.10">
    <property type="entry name" value="Glutaredoxin"/>
    <property type="match status" value="2"/>
</dbReference>
<dbReference type="SUPFAM" id="SSF52833">
    <property type="entry name" value="Thioredoxin-like"/>
    <property type="match status" value="2"/>
</dbReference>
<gene>
    <name evidence="1" type="ORF">A3A02_01715</name>
</gene>
<dbReference type="Proteomes" id="UP000177376">
    <property type="component" value="Unassembled WGS sequence"/>
</dbReference>
<dbReference type="EMBL" id="MHIM01000022">
    <property type="protein sequence ID" value="OGY52271.1"/>
    <property type="molecule type" value="Genomic_DNA"/>
</dbReference>
<accession>A0A1G1YJ18</accession>
<name>A0A1G1YJ18_9BACT</name>